<keyword evidence="8" id="KW-1185">Reference proteome</keyword>
<dbReference type="PANTHER" id="PTHR30349">
    <property type="entry name" value="PHAGE INTEGRASE-RELATED"/>
    <property type="match status" value="1"/>
</dbReference>
<evidence type="ECO:0000256" key="3">
    <source>
        <dbReference type="ARBA" id="ARBA00023172"/>
    </source>
</evidence>
<dbReference type="AlphaFoldDB" id="A0A0P9DB47"/>
<dbReference type="InterPro" id="IPR011010">
    <property type="entry name" value="DNA_brk_join_enz"/>
</dbReference>
<dbReference type="Gene3D" id="1.10.150.130">
    <property type="match status" value="1"/>
</dbReference>
<comment type="caution">
    <text evidence="7">The sequence shown here is derived from an EMBL/GenBank/DDBJ whole genome shotgun (WGS) entry which is preliminary data.</text>
</comment>
<evidence type="ECO:0000259" key="6">
    <source>
        <dbReference type="PROSITE" id="PS51900"/>
    </source>
</evidence>
<dbReference type="GO" id="GO:0006310">
    <property type="term" value="P:DNA recombination"/>
    <property type="evidence" value="ECO:0007669"/>
    <property type="project" value="UniProtKB-KW"/>
</dbReference>
<name>A0A0P9DB47_9CHLR</name>
<protein>
    <recommendedName>
        <fullName evidence="9">Integrase</fullName>
    </recommendedName>
</protein>
<dbReference type="Pfam" id="PF02899">
    <property type="entry name" value="Phage_int_SAM_1"/>
    <property type="match status" value="1"/>
</dbReference>
<dbReference type="InterPro" id="IPR010998">
    <property type="entry name" value="Integrase_recombinase_N"/>
</dbReference>
<evidence type="ECO:0000256" key="4">
    <source>
        <dbReference type="PROSITE-ProRule" id="PRU01248"/>
    </source>
</evidence>
<dbReference type="EMBL" id="LJCR01000006">
    <property type="protein sequence ID" value="KPV54937.1"/>
    <property type="molecule type" value="Genomic_DNA"/>
</dbReference>
<dbReference type="InterPro" id="IPR050090">
    <property type="entry name" value="Tyrosine_recombinase_XerCD"/>
</dbReference>
<evidence type="ECO:0000256" key="1">
    <source>
        <dbReference type="ARBA" id="ARBA00022908"/>
    </source>
</evidence>
<dbReference type="GO" id="GO:0015074">
    <property type="term" value="P:DNA integration"/>
    <property type="evidence" value="ECO:0007669"/>
    <property type="project" value="UniProtKB-KW"/>
</dbReference>
<dbReference type="InterPro" id="IPR002104">
    <property type="entry name" value="Integrase_catalytic"/>
</dbReference>
<evidence type="ECO:0000259" key="5">
    <source>
        <dbReference type="PROSITE" id="PS51898"/>
    </source>
</evidence>
<dbReference type="InterPro" id="IPR044068">
    <property type="entry name" value="CB"/>
</dbReference>
<evidence type="ECO:0000313" key="8">
    <source>
        <dbReference type="Proteomes" id="UP000050509"/>
    </source>
</evidence>
<evidence type="ECO:0008006" key="9">
    <source>
        <dbReference type="Google" id="ProtNLM"/>
    </source>
</evidence>
<keyword evidence="1" id="KW-0229">DNA integration</keyword>
<dbReference type="Proteomes" id="UP000050509">
    <property type="component" value="Unassembled WGS sequence"/>
</dbReference>
<dbReference type="InterPro" id="IPR004107">
    <property type="entry name" value="Integrase_SAM-like_N"/>
</dbReference>
<feature type="domain" description="Core-binding (CB)" evidence="6">
    <location>
        <begin position="1"/>
        <end position="87"/>
    </location>
</feature>
<evidence type="ECO:0000313" key="7">
    <source>
        <dbReference type="EMBL" id="KPV54937.1"/>
    </source>
</evidence>
<dbReference type="Pfam" id="PF00589">
    <property type="entry name" value="Phage_integrase"/>
    <property type="match status" value="1"/>
</dbReference>
<sequence>MHASISHYLTYLAEKGRSPLTVKAARGDLTGFVTWWEGWRGRPFDPALLREGDLHTWRLARQKDDAAAPTTINRALVTLRAYCAWATDAGLITENPAEEIKAIPTSQPTPKSIPTEAVDAILRAVRSEQDERIRLRDEALLALLIYAGLRAQEVCDVQLRDLDLAGANVTIRHGKGGRMRRVMLSAEAIHLLRRYLTRLRCPHGIPLIGSDAEREPLIVGFASTTAGRPIHPGVNQRLVQRVVEERAHEAAARFRLDAQLVSSLERVGVMVDLAQRLEHTTPHTLRHSLARRLLESGADLAVVQRTLGHSSIATTGIYLTPSDDDMRKAMERAKI</sequence>
<dbReference type="InterPro" id="IPR013762">
    <property type="entry name" value="Integrase-like_cat_sf"/>
</dbReference>
<keyword evidence="3" id="KW-0233">DNA recombination</keyword>
<feature type="domain" description="Tyr recombinase" evidence="5">
    <location>
        <begin position="108"/>
        <end position="331"/>
    </location>
</feature>
<evidence type="ECO:0000256" key="2">
    <source>
        <dbReference type="ARBA" id="ARBA00023125"/>
    </source>
</evidence>
<dbReference type="PROSITE" id="PS51900">
    <property type="entry name" value="CB"/>
    <property type="match status" value="1"/>
</dbReference>
<gene>
    <name evidence="7" type="ORF">SE17_00740</name>
</gene>
<proteinExistence type="predicted"/>
<accession>A0A0P9DB47</accession>
<keyword evidence="2 4" id="KW-0238">DNA-binding</keyword>
<dbReference type="GO" id="GO:0003677">
    <property type="term" value="F:DNA binding"/>
    <property type="evidence" value="ECO:0007669"/>
    <property type="project" value="UniProtKB-UniRule"/>
</dbReference>
<dbReference type="SUPFAM" id="SSF56349">
    <property type="entry name" value="DNA breaking-rejoining enzymes"/>
    <property type="match status" value="1"/>
</dbReference>
<dbReference type="PROSITE" id="PS51898">
    <property type="entry name" value="TYR_RECOMBINASE"/>
    <property type="match status" value="1"/>
</dbReference>
<reference evidence="7 8" key="1">
    <citation type="submission" date="2015-09" db="EMBL/GenBank/DDBJ databases">
        <title>Draft genome sequence of Kouleothrix aurantiaca JCM 19913.</title>
        <authorList>
            <person name="Hemp J."/>
        </authorList>
    </citation>
    <scope>NUCLEOTIDE SEQUENCE [LARGE SCALE GENOMIC DNA]</scope>
    <source>
        <strain evidence="7 8">COM-B</strain>
    </source>
</reference>
<dbReference type="PANTHER" id="PTHR30349:SF81">
    <property type="entry name" value="TYROSINE RECOMBINASE XERC"/>
    <property type="match status" value="1"/>
</dbReference>
<dbReference type="Gene3D" id="1.10.443.10">
    <property type="entry name" value="Intergrase catalytic core"/>
    <property type="match status" value="1"/>
</dbReference>
<organism evidence="7 8">
    <name type="scientific">Kouleothrix aurantiaca</name>
    <dbReference type="NCBI Taxonomy" id="186479"/>
    <lineage>
        <taxon>Bacteria</taxon>
        <taxon>Bacillati</taxon>
        <taxon>Chloroflexota</taxon>
        <taxon>Chloroflexia</taxon>
        <taxon>Chloroflexales</taxon>
        <taxon>Roseiflexineae</taxon>
        <taxon>Roseiflexaceae</taxon>
        <taxon>Kouleothrix</taxon>
    </lineage>
</organism>